<sequence length="300" mass="35193">METTNPKLNQAILIDAERIFTPNGGPEFLQDNLYNNTDKPIDIAAIKDQLKSSELDIDPTEQIDTEPNQDGRKVTPSYKQILMNTTYANDSYVELETKWSKVMIKFTHSKQEECCNAYTWDNKAISEATHKLESFEKFLCHKYTTILTESEIPHTIKIKIKHIDKFFFYTFTQNHKAKPAHHKKKTSTRPQKLTLKNNIHFPNQHVNSTEKPNLPQDYKEIEGFKIIISITFIEQVADIARRLKTKYYFYRIPENWIKIKETHSNSPHNINNLPNTIEELKAEVRKKQLELINIIPIVRH</sequence>
<dbReference type="EMBL" id="CAJVPY010000054">
    <property type="protein sequence ID" value="CAG8446898.1"/>
    <property type="molecule type" value="Genomic_DNA"/>
</dbReference>
<evidence type="ECO:0000313" key="2">
    <source>
        <dbReference type="Proteomes" id="UP000789405"/>
    </source>
</evidence>
<gene>
    <name evidence="1" type="ORF">DERYTH_LOCUS270</name>
</gene>
<organism evidence="1 2">
    <name type="scientific">Dentiscutata erythropus</name>
    <dbReference type="NCBI Taxonomy" id="1348616"/>
    <lineage>
        <taxon>Eukaryota</taxon>
        <taxon>Fungi</taxon>
        <taxon>Fungi incertae sedis</taxon>
        <taxon>Mucoromycota</taxon>
        <taxon>Glomeromycotina</taxon>
        <taxon>Glomeromycetes</taxon>
        <taxon>Diversisporales</taxon>
        <taxon>Gigasporaceae</taxon>
        <taxon>Dentiscutata</taxon>
    </lineage>
</organism>
<dbReference type="Proteomes" id="UP000789405">
    <property type="component" value="Unassembled WGS sequence"/>
</dbReference>
<keyword evidence="2" id="KW-1185">Reference proteome</keyword>
<comment type="caution">
    <text evidence="1">The sequence shown here is derived from an EMBL/GenBank/DDBJ whole genome shotgun (WGS) entry which is preliminary data.</text>
</comment>
<reference evidence="1" key="1">
    <citation type="submission" date="2021-06" db="EMBL/GenBank/DDBJ databases">
        <authorList>
            <person name="Kallberg Y."/>
            <person name="Tangrot J."/>
            <person name="Rosling A."/>
        </authorList>
    </citation>
    <scope>NUCLEOTIDE SEQUENCE</scope>
    <source>
        <strain evidence="1">MA453B</strain>
    </source>
</reference>
<accession>A0A9N8V8Q9</accession>
<evidence type="ECO:0000313" key="1">
    <source>
        <dbReference type="EMBL" id="CAG8446898.1"/>
    </source>
</evidence>
<dbReference type="AlphaFoldDB" id="A0A9N8V8Q9"/>
<protein>
    <submittedName>
        <fullName evidence="1">10518_t:CDS:1</fullName>
    </submittedName>
</protein>
<name>A0A9N8V8Q9_9GLOM</name>
<proteinExistence type="predicted"/>